<accession>A0ABX5D6D2</accession>
<reference evidence="1 2" key="1">
    <citation type="submission" date="2018-03" db="EMBL/GenBank/DDBJ databases">
        <title>Genetic Diversity and Phenotypic Plasticity of AHL Mediated Quorum Sensing in Environmental Strains of Vibrio mediterranei.</title>
        <authorList>
            <person name="Lantoine F."/>
            <person name="Vouve F."/>
        </authorList>
    </citation>
    <scope>NUCLEOTIDE SEQUENCE [LARGE SCALE GENOMIC DNA]</scope>
    <source>
        <strain evidence="1 2">17LN0615E</strain>
    </source>
</reference>
<evidence type="ECO:0000313" key="1">
    <source>
        <dbReference type="EMBL" id="PRQ65152.1"/>
    </source>
</evidence>
<comment type="caution">
    <text evidence="1">The sequence shown here is derived from an EMBL/GenBank/DDBJ whole genome shotgun (WGS) entry which is preliminary data.</text>
</comment>
<dbReference type="EMBL" id="NWTN01000026">
    <property type="protein sequence ID" value="PRQ65152.1"/>
    <property type="molecule type" value="Genomic_DNA"/>
</dbReference>
<gene>
    <name evidence="1" type="ORF">COR51_23820</name>
</gene>
<dbReference type="RefSeq" id="WP_106008931.1">
    <property type="nucleotide sequence ID" value="NZ_NWTN01000026.1"/>
</dbReference>
<evidence type="ECO:0000313" key="2">
    <source>
        <dbReference type="Proteomes" id="UP000238163"/>
    </source>
</evidence>
<sequence>MKHNPYTHSDGTIITALQNNLYMIKGGITANQEKVYQYDPHTNSVLNMEDSNGVCISPIEKSLVENYITEFHIKNNW</sequence>
<proteinExistence type="predicted"/>
<name>A0ABX5D6D2_9VIBR</name>
<organism evidence="1 2">
    <name type="scientific">Vibrio mediterranei</name>
    <dbReference type="NCBI Taxonomy" id="689"/>
    <lineage>
        <taxon>Bacteria</taxon>
        <taxon>Pseudomonadati</taxon>
        <taxon>Pseudomonadota</taxon>
        <taxon>Gammaproteobacteria</taxon>
        <taxon>Vibrionales</taxon>
        <taxon>Vibrionaceae</taxon>
        <taxon>Vibrio</taxon>
    </lineage>
</organism>
<keyword evidence="2" id="KW-1185">Reference proteome</keyword>
<dbReference type="Proteomes" id="UP000238163">
    <property type="component" value="Unassembled WGS sequence"/>
</dbReference>
<protein>
    <submittedName>
        <fullName evidence="1">Uncharacterized protein</fullName>
    </submittedName>
</protein>